<dbReference type="AlphaFoldDB" id="A0A9X8RCE7"/>
<evidence type="ECO:0000256" key="1">
    <source>
        <dbReference type="SAM" id="Phobius"/>
    </source>
</evidence>
<dbReference type="Pfam" id="PF03929">
    <property type="entry name" value="PepSY_TM"/>
    <property type="match status" value="1"/>
</dbReference>
<keyword evidence="1" id="KW-0472">Membrane</keyword>
<name>A0A9X8RCE7_9BACI</name>
<keyword evidence="1" id="KW-1133">Transmembrane helix</keyword>
<evidence type="ECO:0000313" key="2">
    <source>
        <dbReference type="EMBL" id="SIR87778.1"/>
    </source>
</evidence>
<evidence type="ECO:0000313" key="3">
    <source>
        <dbReference type="Proteomes" id="UP000185829"/>
    </source>
</evidence>
<dbReference type="PANTHER" id="PTHR34219">
    <property type="entry name" value="IRON-REGULATED INNER MEMBRANE PROTEIN-RELATED"/>
    <property type="match status" value="1"/>
</dbReference>
<dbReference type="EMBL" id="FTMX01000006">
    <property type="protein sequence ID" value="SIR87778.1"/>
    <property type="molecule type" value="Genomic_DNA"/>
</dbReference>
<accession>A0A9X8RCE7</accession>
<organism evidence="2 3">
    <name type="scientific">Peribacillus simplex</name>
    <dbReference type="NCBI Taxonomy" id="1478"/>
    <lineage>
        <taxon>Bacteria</taxon>
        <taxon>Bacillati</taxon>
        <taxon>Bacillota</taxon>
        <taxon>Bacilli</taxon>
        <taxon>Bacillales</taxon>
        <taxon>Bacillaceae</taxon>
        <taxon>Peribacillus</taxon>
    </lineage>
</organism>
<feature type="transmembrane region" description="Helical" evidence="1">
    <location>
        <begin position="156"/>
        <end position="180"/>
    </location>
</feature>
<dbReference type="InterPro" id="IPR005625">
    <property type="entry name" value="PepSY-ass_TM"/>
</dbReference>
<reference evidence="2 3" key="1">
    <citation type="submission" date="2017-01" db="EMBL/GenBank/DDBJ databases">
        <authorList>
            <person name="Varghese N."/>
            <person name="Submissions S."/>
        </authorList>
    </citation>
    <scope>NUCLEOTIDE SEQUENCE [LARGE SCALE GENOMIC DNA]</scope>
    <source>
        <strain evidence="2 3">RUG2-6</strain>
    </source>
</reference>
<proteinExistence type="predicted"/>
<gene>
    <name evidence="2" type="ORF">SAMN05878482_106351</name>
</gene>
<sequence length="190" mass="21368">MNFTVLKNGQGVMELSKSVKLYQLSRKIHKWTGLILSIFFMFIAVTGLVLVYMLPLGVADELRTGKEAGPDQAIPMEKVVSIATSQDLPGADSVEDIFRIEYRPSANVYQVRFNNGQGVQLDVSTGKVLSTNPDYSTFLITLHDGSFFGDWYRYSILTMTGLSLILLSFSGYYMFGYPLYKRLMAKKKQS</sequence>
<dbReference type="Proteomes" id="UP000185829">
    <property type="component" value="Unassembled WGS sequence"/>
</dbReference>
<comment type="caution">
    <text evidence="2">The sequence shown here is derived from an EMBL/GenBank/DDBJ whole genome shotgun (WGS) entry which is preliminary data.</text>
</comment>
<protein>
    <submittedName>
        <fullName evidence="2">PepSY-associated TM region</fullName>
    </submittedName>
</protein>
<keyword evidence="1" id="KW-0812">Transmembrane</keyword>
<feature type="transmembrane region" description="Helical" evidence="1">
    <location>
        <begin position="31"/>
        <end position="54"/>
    </location>
</feature>